<dbReference type="OrthoDB" id="5096160at2"/>
<feature type="compositionally biased region" description="Low complexity" evidence="1">
    <location>
        <begin position="11"/>
        <end position="20"/>
    </location>
</feature>
<gene>
    <name evidence="2" type="ORF">CLV63_114181</name>
</gene>
<evidence type="ECO:0000256" key="1">
    <source>
        <dbReference type="SAM" id="MobiDB-lite"/>
    </source>
</evidence>
<protein>
    <recommendedName>
        <fullName evidence="4">tRNA-guanine family transglycosylase</fullName>
    </recommendedName>
</protein>
<comment type="caution">
    <text evidence="2">The sequence shown here is derived from an EMBL/GenBank/DDBJ whole genome shotgun (WGS) entry which is preliminary data.</text>
</comment>
<evidence type="ECO:0000313" key="2">
    <source>
        <dbReference type="EMBL" id="PSK95748.1"/>
    </source>
</evidence>
<dbReference type="EMBL" id="PYGA01000014">
    <property type="protein sequence ID" value="PSK95748.1"/>
    <property type="molecule type" value="Genomic_DNA"/>
</dbReference>
<feature type="region of interest" description="Disordered" evidence="1">
    <location>
        <begin position="1"/>
        <end position="20"/>
    </location>
</feature>
<organism evidence="2 3">
    <name type="scientific">Murinocardiopsis flavida</name>
    <dbReference type="NCBI Taxonomy" id="645275"/>
    <lineage>
        <taxon>Bacteria</taxon>
        <taxon>Bacillati</taxon>
        <taxon>Actinomycetota</taxon>
        <taxon>Actinomycetes</taxon>
        <taxon>Streptosporangiales</taxon>
        <taxon>Nocardiopsidaceae</taxon>
        <taxon>Murinocardiopsis</taxon>
    </lineage>
</organism>
<sequence>MSEPLTHHPSAVRTAPAPAGGAAVRRLDGRMLMHVKKDEDAPLLGISARSSGVVFSGAKAARRREDFRRASGFAGPCLIDPAAYEEETATAEAPFALSDLGMFDDGSGLAGEVDWLRRQGASPVLTPTRYFTATGREPLQEAARLVDALGADDVVFVVPVDAAWLDGGRADLLAELLRRVRTPKALVLGHSHDPLAKAGRAAALRRIVTSVPDIAVLRTDLAGFDSAVYGARYTSIGDRASVRHTRPPSKGGGGGAPASPNLLVPALMSYRSGAFMARTLSRVDLPCPCGPCSADTVFGNGGVRTRRLTDFIATEDTAAAHAHNWATLARWWSELSAADSPRERAIRWARMCHAAVAENERFNELAGTPGRPFHPSLALKHWAGKLD</sequence>
<evidence type="ECO:0000313" key="3">
    <source>
        <dbReference type="Proteomes" id="UP000240542"/>
    </source>
</evidence>
<dbReference type="RefSeq" id="WP_146165616.1">
    <property type="nucleotide sequence ID" value="NZ_PYGA01000014.1"/>
</dbReference>
<name>A0A2P8DEW7_9ACTN</name>
<dbReference type="Proteomes" id="UP000240542">
    <property type="component" value="Unassembled WGS sequence"/>
</dbReference>
<dbReference type="AlphaFoldDB" id="A0A2P8DEW7"/>
<keyword evidence="3" id="KW-1185">Reference proteome</keyword>
<accession>A0A2P8DEW7</accession>
<evidence type="ECO:0008006" key="4">
    <source>
        <dbReference type="Google" id="ProtNLM"/>
    </source>
</evidence>
<reference evidence="2 3" key="1">
    <citation type="submission" date="2018-03" db="EMBL/GenBank/DDBJ databases">
        <title>Genomic Encyclopedia of Archaeal and Bacterial Type Strains, Phase II (KMG-II): from individual species to whole genera.</title>
        <authorList>
            <person name="Goeker M."/>
        </authorList>
    </citation>
    <scope>NUCLEOTIDE SEQUENCE [LARGE SCALE GENOMIC DNA]</scope>
    <source>
        <strain evidence="2 3">DSM 45312</strain>
    </source>
</reference>
<proteinExistence type="predicted"/>